<comment type="caution">
    <text evidence="3">The sequence shown here is derived from an EMBL/GenBank/DDBJ whole genome shotgun (WGS) entry which is preliminary data.</text>
</comment>
<dbReference type="AlphaFoldDB" id="A0A9D1MMD8"/>
<evidence type="ECO:0000259" key="2">
    <source>
        <dbReference type="Pfam" id="PF13439"/>
    </source>
</evidence>
<proteinExistence type="predicted"/>
<dbReference type="Proteomes" id="UP000824145">
    <property type="component" value="Unassembled WGS sequence"/>
</dbReference>
<dbReference type="InterPro" id="IPR028098">
    <property type="entry name" value="Glyco_trans_4-like_N"/>
</dbReference>
<protein>
    <submittedName>
        <fullName evidence="3">Glycosyltransferase</fullName>
    </submittedName>
</protein>
<dbReference type="GO" id="GO:0016757">
    <property type="term" value="F:glycosyltransferase activity"/>
    <property type="evidence" value="ECO:0007669"/>
    <property type="project" value="InterPro"/>
</dbReference>
<organism evidence="3 4">
    <name type="scientific">Candidatus Caccalectryoclostridium excrementigallinarum</name>
    <dbReference type="NCBI Taxonomy" id="2840710"/>
    <lineage>
        <taxon>Bacteria</taxon>
        <taxon>Bacillati</taxon>
        <taxon>Bacillota</taxon>
        <taxon>Clostridia</taxon>
        <taxon>Christensenellales</taxon>
        <taxon>Christensenellaceae</taxon>
        <taxon>Christensenellaceae incertae sedis</taxon>
        <taxon>Candidatus Caccalectryoclostridium</taxon>
    </lineage>
</organism>
<dbReference type="InterPro" id="IPR050194">
    <property type="entry name" value="Glycosyltransferase_grp1"/>
</dbReference>
<evidence type="ECO:0000313" key="4">
    <source>
        <dbReference type="Proteomes" id="UP000824145"/>
    </source>
</evidence>
<dbReference type="Gene3D" id="3.40.50.2000">
    <property type="entry name" value="Glycogen Phosphorylase B"/>
    <property type="match status" value="2"/>
</dbReference>
<feature type="domain" description="Glycosyl transferase family 1" evidence="1">
    <location>
        <begin position="192"/>
        <end position="344"/>
    </location>
</feature>
<feature type="domain" description="Glycosyltransferase subfamily 4-like N-terminal" evidence="2">
    <location>
        <begin position="15"/>
        <end position="186"/>
    </location>
</feature>
<dbReference type="Pfam" id="PF00534">
    <property type="entry name" value="Glycos_transf_1"/>
    <property type="match status" value="1"/>
</dbReference>
<accession>A0A9D1MMD8</accession>
<dbReference type="PANTHER" id="PTHR45947">
    <property type="entry name" value="SULFOQUINOVOSYL TRANSFERASE SQD2"/>
    <property type="match status" value="1"/>
</dbReference>
<evidence type="ECO:0000259" key="1">
    <source>
        <dbReference type="Pfam" id="PF00534"/>
    </source>
</evidence>
<gene>
    <name evidence="3" type="ORF">IAB07_02735</name>
</gene>
<reference evidence="3" key="1">
    <citation type="submission" date="2020-10" db="EMBL/GenBank/DDBJ databases">
        <authorList>
            <person name="Gilroy R."/>
        </authorList>
    </citation>
    <scope>NUCLEOTIDE SEQUENCE</scope>
    <source>
        <strain evidence="3">9366</strain>
    </source>
</reference>
<dbReference type="SUPFAM" id="SSF53756">
    <property type="entry name" value="UDP-Glycosyltransferase/glycogen phosphorylase"/>
    <property type="match status" value="1"/>
</dbReference>
<sequence>MIVTIICDIPLSRNNGTAVAAGNLINALKERGHEVRVVCPDENLWGKEGYFITQKRNFGPFNKYVAKNGVTLAKPDEKMLLKAISGADIIHCIMPFALSAAAVRIARELNIPVSAGFHCQAENVTNHMGLEGSRLANKLVYRRFYRRIYSKCDCIHYPTVFIRNEFERQCNKRTNGYVISNGVDTEFFGCKKGTKKDGKFTILCTGRYSHEKAQGVLIDAVKKSVHEGEIRLVFAGSGPMEAELKKRAEGLTNPPVFAFMSRSELVKTIEKADLYVHTANVEIEAISCLEAICGGLVPVIADSDKSATRGFAMGANNLFKPGDADDLAKKIDFFINEPYEAEKCRLLYMGFAGRFEKERCMDEMENMLARTVLACKGEYGVPVTEFSQRAALHME</sequence>
<evidence type="ECO:0000313" key="3">
    <source>
        <dbReference type="EMBL" id="HIU62669.1"/>
    </source>
</evidence>
<dbReference type="InterPro" id="IPR001296">
    <property type="entry name" value="Glyco_trans_1"/>
</dbReference>
<dbReference type="Pfam" id="PF13439">
    <property type="entry name" value="Glyco_transf_4"/>
    <property type="match status" value="1"/>
</dbReference>
<reference evidence="3" key="2">
    <citation type="journal article" date="2021" name="PeerJ">
        <title>Extensive microbial diversity within the chicken gut microbiome revealed by metagenomics and culture.</title>
        <authorList>
            <person name="Gilroy R."/>
            <person name="Ravi A."/>
            <person name="Getino M."/>
            <person name="Pursley I."/>
            <person name="Horton D.L."/>
            <person name="Alikhan N.F."/>
            <person name="Baker D."/>
            <person name="Gharbi K."/>
            <person name="Hall N."/>
            <person name="Watson M."/>
            <person name="Adriaenssens E.M."/>
            <person name="Foster-Nyarko E."/>
            <person name="Jarju S."/>
            <person name="Secka A."/>
            <person name="Antonio M."/>
            <person name="Oren A."/>
            <person name="Chaudhuri R.R."/>
            <person name="La Ragione R."/>
            <person name="Hildebrand F."/>
            <person name="Pallen M.J."/>
        </authorList>
    </citation>
    <scope>NUCLEOTIDE SEQUENCE</scope>
    <source>
        <strain evidence="3">9366</strain>
    </source>
</reference>
<dbReference type="EMBL" id="DVNJ01000015">
    <property type="protein sequence ID" value="HIU62669.1"/>
    <property type="molecule type" value="Genomic_DNA"/>
</dbReference>
<dbReference type="PANTHER" id="PTHR45947:SF3">
    <property type="entry name" value="SULFOQUINOVOSYL TRANSFERASE SQD2"/>
    <property type="match status" value="1"/>
</dbReference>
<name>A0A9D1MMD8_9FIRM</name>